<dbReference type="Proteomes" id="UP001231189">
    <property type="component" value="Unassembled WGS sequence"/>
</dbReference>
<dbReference type="InterPro" id="IPR029044">
    <property type="entry name" value="Nucleotide-diphossugar_trans"/>
</dbReference>
<proteinExistence type="inferred from homology"/>
<dbReference type="PANTHER" id="PTHR32116">
    <property type="entry name" value="GALACTURONOSYLTRANSFERASE 4-RELATED"/>
    <property type="match status" value="1"/>
</dbReference>
<feature type="compositionally biased region" description="Basic and acidic residues" evidence="5">
    <location>
        <begin position="129"/>
        <end position="161"/>
    </location>
</feature>
<evidence type="ECO:0000259" key="6">
    <source>
        <dbReference type="Pfam" id="PF05617"/>
    </source>
</evidence>
<evidence type="ECO:0000256" key="3">
    <source>
        <dbReference type="ARBA" id="ARBA00022676"/>
    </source>
</evidence>
<feature type="compositionally biased region" description="Low complexity" evidence="5">
    <location>
        <begin position="216"/>
        <end position="226"/>
    </location>
</feature>
<dbReference type="SUPFAM" id="SSF53448">
    <property type="entry name" value="Nucleotide-diphospho-sugar transferases"/>
    <property type="match status" value="1"/>
</dbReference>
<sequence>MAAARRWRRKCRTRDAVLALLLVSVLAPLALYSGAPISAFSGPALTGSAFGRDPSNLIARNEAGNHLRSLRQDELGALKDPVRTVASDASVKREGTAIAGVHGSQLGQHGGIQQVVTGSSIYISGESGSSKDGRAHNADEGKQASHDSSKRKRVDAGVRSLDEGVQYREQSGVSNVGAARDNKVRGMHNAGYRDVPLDKEITDDRSSEKKTGALLTSSNTSYSTTSPDNTILVMKDQLKRARRYNRFLPSRGNHGFVKDLRRRTRDIQQALSGATVDRKLPKNVHEKIRAMESILTKIKQVHDNCAAAIDKLQTDLHSTENQLEAKKQEANYVAQIAAKALPKRLHCLALRLTNEYYSSSSSIKHFPYEEKLEDPKLHHYALFSDNVLAAAVVVNSTLVHAKKPANHVFHIVTDKLNYAAMRMWFLANPPDKAAIQVQKIEEFTWLNSSYSPVLKQLESHFMISYYFNTPENKPDKNPKFRNPKYLSILNHLRFYLPEIFPRLNKVLFVDDDIVVQQDLSPLWSIDLKGKVNGAVQTCGEVFHRFDRYLNFSNPLIAKKFDRRACGWAYGMNMFDLSEWRKQNITNVYHYWQEQNEHRLLWKLGTLPAGLVTFWNHTCPLHRSWHLLGLGYKPNLNPKDIEQAAVVHYNGNLKPWLELAYVQLSCHTVSHAAMASFSYSLLCLGLLLVAVGYAAASTEADAAEAPVHVSGGGGGSEVALDCWKSVMDTTQPCARDVLRTILLGGVHISKECCAVLAQVGERCVVDVFSSLPLGAAYVPVVNRICGLVSGVA</sequence>
<comment type="caution">
    <text evidence="7">The sequence shown here is derived from an EMBL/GenBank/DDBJ whole genome shotgun (WGS) entry which is preliminary data.</text>
</comment>
<dbReference type="EMBL" id="JAUUTY010000007">
    <property type="protein sequence ID" value="KAK1606140.1"/>
    <property type="molecule type" value="Genomic_DNA"/>
</dbReference>
<evidence type="ECO:0000313" key="7">
    <source>
        <dbReference type="EMBL" id="KAK1606140.1"/>
    </source>
</evidence>
<gene>
    <name evidence="7" type="ORF">QYE76_029813</name>
</gene>
<evidence type="ECO:0000313" key="8">
    <source>
        <dbReference type="Proteomes" id="UP001231189"/>
    </source>
</evidence>
<evidence type="ECO:0000256" key="1">
    <source>
        <dbReference type="ARBA" id="ARBA00004877"/>
    </source>
</evidence>
<keyword evidence="4" id="KW-0732">Signal</keyword>
<dbReference type="InterPro" id="IPR029993">
    <property type="entry name" value="GAUT"/>
</dbReference>
<keyword evidence="3" id="KW-0328">Glycosyltransferase</keyword>
<keyword evidence="3" id="KW-0808">Transferase</keyword>
<comment type="similarity">
    <text evidence="2">Belongs to the glycosyltransferase 8 family.</text>
</comment>
<dbReference type="InterPro" id="IPR002495">
    <property type="entry name" value="Glyco_trans_8"/>
</dbReference>
<dbReference type="Pfam" id="PF01501">
    <property type="entry name" value="Glyco_transf_8"/>
    <property type="match status" value="1"/>
</dbReference>
<evidence type="ECO:0000256" key="4">
    <source>
        <dbReference type="ARBA" id="ARBA00022729"/>
    </source>
</evidence>
<dbReference type="InterPro" id="IPR008502">
    <property type="entry name" value="Prolamin-like"/>
</dbReference>
<feature type="domain" description="Prolamin-like" evidence="6">
    <location>
        <begin position="720"/>
        <end position="784"/>
    </location>
</feature>
<protein>
    <recommendedName>
        <fullName evidence="6">Prolamin-like domain-containing protein</fullName>
    </recommendedName>
</protein>
<comment type="pathway">
    <text evidence="1">Glycan metabolism; pectin biosynthesis.</text>
</comment>
<name>A0AAD8VIN0_LOLMU</name>
<dbReference type="PANTHER" id="PTHR32116:SF59">
    <property type="entry name" value="HEXOSYLTRANSFERASE"/>
    <property type="match status" value="1"/>
</dbReference>
<feature type="region of interest" description="Disordered" evidence="5">
    <location>
        <begin position="123"/>
        <end position="161"/>
    </location>
</feature>
<dbReference type="Gene3D" id="3.90.550.10">
    <property type="entry name" value="Spore Coat Polysaccharide Biosynthesis Protein SpsA, Chain A"/>
    <property type="match status" value="1"/>
</dbReference>
<dbReference type="Pfam" id="PF05617">
    <property type="entry name" value="Prolamin_like"/>
    <property type="match status" value="1"/>
</dbReference>
<keyword evidence="8" id="KW-1185">Reference proteome</keyword>
<reference evidence="7" key="1">
    <citation type="submission" date="2023-07" db="EMBL/GenBank/DDBJ databases">
        <title>A chromosome-level genome assembly of Lolium multiflorum.</title>
        <authorList>
            <person name="Chen Y."/>
            <person name="Copetti D."/>
            <person name="Kolliker R."/>
            <person name="Studer B."/>
        </authorList>
    </citation>
    <scope>NUCLEOTIDE SEQUENCE</scope>
    <source>
        <strain evidence="7">02402/16</strain>
        <tissue evidence="7">Leaf</tissue>
    </source>
</reference>
<dbReference type="AlphaFoldDB" id="A0AAD8VIN0"/>
<evidence type="ECO:0000256" key="2">
    <source>
        <dbReference type="ARBA" id="ARBA00006351"/>
    </source>
</evidence>
<organism evidence="7 8">
    <name type="scientific">Lolium multiflorum</name>
    <name type="common">Italian ryegrass</name>
    <name type="synonym">Lolium perenne subsp. multiflorum</name>
    <dbReference type="NCBI Taxonomy" id="4521"/>
    <lineage>
        <taxon>Eukaryota</taxon>
        <taxon>Viridiplantae</taxon>
        <taxon>Streptophyta</taxon>
        <taxon>Embryophyta</taxon>
        <taxon>Tracheophyta</taxon>
        <taxon>Spermatophyta</taxon>
        <taxon>Magnoliopsida</taxon>
        <taxon>Liliopsida</taxon>
        <taxon>Poales</taxon>
        <taxon>Poaceae</taxon>
        <taxon>BOP clade</taxon>
        <taxon>Pooideae</taxon>
        <taxon>Poodae</taxon>
        <taxon>Poeae</taxon>
        <taxon>Poeae Chloroplast Group 2 (Poeae type)</taxon>
        <taxon>Loliodinae</taxon>
        <taxon>Loliinae</taxon>
        <taxon>Lolium</taxon>
    </lineage>
</organism>
<evidence type="ECO:0000256" key="5">
    <source>
        <dbReference type="SAM" id="MobiDB-lite"/>
    </source>
</evidence>
<dbReference type="CDD" id="cd06429">
    <property type="entry name" value="GT8_like_1"/>
    <property type="match status" value="1"/>
</dbReference>
<dbReference type="Pfam" id="PF25557">
    <property type="entry name" value="GAUT_1"/>
    <property type="match status" value="1"/>
</dbReference>
<feature type="compositionally biased region" description="Basic and acidic residues" evidence="5">
    <location>
        <begin position="202"/>
        <end position="211"/>
    </location>
</feature>
<accession>A0AAD8VIN0</accession>
<feature type="region of interest" description="Disordered" evidence="5">
    <location>
        <begin position="202"/>
        <end position="226"/>
    </location>
</feature>
<dbReference type="GO" id="GO:0047262">
    <property type="term" value="F:polygalacturonate 4-alpha-galacturonosyltransferase activity"/>
    <property type="evidence" value="ECO:0007669"/>
    <property type="project" value="InterPro"/>
</dbReference>